<evidence type="ECO:0000313" key="3">
    <source>
        <dbReference type="Proteomes" id="UP000188947"/>
    </source>
</evidence>
<accession>A0A1T3IJI4</accession>
<keyword evidence="1" id="KW-1133">Transmembrane helix</keyword>
<dbReference type="AlphaFoldDB" id="A0A1T3IJI4"/>
<sequence>MINTFLLRSGLAVILLAHSIFSVFSGDVNHFGTDYLDRIGFTPFGLYLAWIVKLTHLFSAPLLLMNRWIKLVSISNIIIFVMGIILIHAREGWFVVGGGRNGVEFNFLLIICFLSFLFPEGFKSLWKK</sequence>
<organism evidence="2 3">
    <name type="scientific">Elizabethkingia meningoseptica</name>
    <name type="common">Chryseobacterium meningosepticum</name>
    <dbReference type="NCBI Taxonomy" id="238"/>
    <lineage>
        <taxon>Bacteria</taxon>
        <taxon>Pseudomonadati</taxon>
        <taxon>Bacteroidota</taxon>
        <taxon>Flavobacteriia</taxon>
        <taxon>Flavobacteriales</taxon>
        <taxon>Weeksellaceae</taxon>
        <taxon>Elizabethkingia</taxon>
    </lineage>
</organism>
<feature type="transmembrane region" description="Helical" evidence="1">
    <location>
        <begin position="44"/>
        <end position="64"/>
    </location>
</feature>
<dbReference type="eggNOG" id="ENOG5032SYH">
    <property type="taxonomic scope" value="Bacteria"/>
</dbReference>
<gene>
    <name evidence="2" type="ORF">BMF97_09690</name>
</gene>
<keyword evidence="1" id="KW-0472">Membrane</keyword>
<dbReference type="STRING" id="238.BBD35_00735"/>
<dbReference type="OrthoDB" id="8778559at2"/>
<evidence type="ECO:0000313" key="2">
    <source>
        <dbReference type="EMBL" id="OOH95105.1"/>
    </source>
</evidence>
<evidence type="ECO:0000256" key="1">
    <source>
        <dbReference type="SAM" id="Phobius"/>
    </source>
</evidence>
<reference evidence="2 3" key="1">
    <citation type="submission" date="2016-11" db="EMBL/GenBank/DDBJ databases">
        <title>Genome sequence and comparative genomic analysis of clinical strain Elizabethkingia meningoseptica 61421 PRCM.</title>
        <authorList>
            <person name="Wang M."/>
            <person name="Hu S."/>
            <person name="Cao L."/>
            <person name="Jiang T."/>
            <person name="Zhou Y."/>
            <person name="Ming D."/>
        </authorList>
    </citation>
    <scope>NUCLEOTIDE SEQUENCE [LARGE SCALE GENOMIC DNA]</scope>
    <source>
        <strain evidence="2 3">61421 PRCM</strain>
    </source>
</reference>
<comment type="caution">
    <text evidence="2">The sequence shown here is derived from an EMBL/GenBank/DDBJ whole genome shotgun (WGS) entry which is preliminary data.</text>
</comment>
<feature type="transmembrane region" description="Helical" evidence="1">
    <location>
        <begin position="71"/>
        <end position="89"/>
    </location>
</feature>
<dbReference type="EMBL" id="MPOG01000011">
    <property type="protein sequence ID" value="OOH95105.1"/>
    <property type="molecule type" value="Genomic_DNA"/>
</dbReference>
<dbReference type="Proteomes" id="UP000188947">
    <property type="component" value="Unassembled WGS sequence"/>
</dbReference>
<keyword evidence="1" id="KW-0812">Transmembrane</keyword>
<dbReference type="RefSeq" id="WP_070904159.1">
    <property type="nucleotide sequence ID" value="NZ_CP016378.1"/>
</dbReference>
<keyword evidence="3" id="KW-1185">Reference proteome</keyword>
<name>A0A1T3IJI4_ELIME</name>
<proteinExistence type="predicted"/>
<protein>
    <submittedName>
        <fullName evidence="2">DoxX family protein</fullName>
    </submittedName>
</protein>
<feature type="transmembrane region" description="Helical" evidence="1">
    <location>
        <begin position="101"/>
        <end position="118"/>
    </location>
</feature>